<name>A0A6J5PGF5_9CAUD</name>
<proteinExistence type="predicted"/>
<evidence type="ECO:0000313" key="1">
    <source>
        <dbReference type="EMBL" id="CAB4168591.1"/>
    </source>
</evidence>
<reference evidence="1" key="1">
    <citation type="submission" date="2020-05" db="EMBL/GenBank/DDBJ databases">
        <authorList>
            <person name="Chiriac C."/>
            <person name="Salcher M."/>
            <person name="Ghai R."/>
            <person name="Kavagutti S V."/>
        </authorList>
    </citation>
    <scope>NUCLEOTIDE SEQUENCE</scope>
</reference>
<gene>
    <name evidence="2" type="ORF">UFOVP1283_7</name>
    <name evidence="1" type="ORF">UFOVP889_6</name>
</gene>
<sequence length="163" mass="18721">MFTIKLSRDEEVQAAKAGFLRETYYETNPNFHDQSLKGNLHEAIMRHSEAAGSELAAAKYFQIPHFKLTINTFKTMADVGSQIEVKHTTWKDGHLIIRERDRAEDIAVLVTGKSPVYYVVGWIPVAIAKTDRFKHKDGSWWVSQINLRPMENLRRSNYGDAQI</sequence>
<dbReference type="EMBL" id="LR797216">
    <property type="protein sequence ID" value="CAB4194639.1"/>
    <property type="molecule type" value="Genomic_DNA"/>
</dbReference>
<protein>
    <submittedName>
        <fullName evidence="1">Uncharacterized protein</fullName>
    </submittedName>
</protein>
<organism evidence="1">
    <name type="scientific">uncultured Caudovirales phage</name>
    <dbReference type="NCBI Taxonomy" id="2100421"/>
    <lineage>
        <taxon>Viruses</taxon>
        <taxon>Duplodnaviria</taxon>
        <taxon>Heunggongvirae</taxon>
        <taxon>Uroviricota</taxon>
        <taxon>Caudoviricetes</taxon>
        <taxon>Peduoviridae</taxon>
        <taxon>Maltschvirus</taxon>
        <taxon>Maltschvirus maltsch</taxon>
    </lineage>
</organism>
<evidence type="ECO:0000313" key="2">
    <source>
        <dbReference type="EMBL" id="CAB4194639.1"/>
    </source>
</evidence>
<accession>A0A6J5PGF5</accession>
<dbReference type="EMBL" id="LR796831">
    <property type="protein sequence ID" value="CAB4168591.1"/>
    <property type="molecule type" value="Genomic_DNA"/>
</dbReference>